<evidence type="ECO:0000256" key="5">
    <source>
        <dbReference type="ARBA" id="ARBA00022664"/>
    </source>
</evidence>
<feature type="compositionally biased region" description="Basic and acidic residues" evidence="11">
    <location>
        <begin position="201"/>
        <end position="213"/>
    </location>
</feature>
<feature type="region of interest" description="Disordered" evidence="11">
    <location>
        <begin position="161"/>
        <end position="307"/>
    </location>
</feature>
<evidence type="ECO:0000313" key="12">
    <source>
        <dbReference type="Proteomes" id="UP001318040"/>
    </source>
</evidence>
<dbReference type="RefSeq" id="XP_032837042.1">
    <property type="nucleotide sequence ID" value="XM_032981151.1"/>
</dbReference>
<dbReference type="KEGG" id="pmrn:116958514"/>
<dbReference type="PANTHER" id="PTHR13445">
    <property type="entry name" value="TUMOR SUPPRESSING SUBTRANSFERABLE CANDIDATE 4 TSSC4"/>
    <property type="match status" value="1"/>
</dbReference>
<proteinExistence type="inferred from homology"/>
<dbReference type="CTD" id="10078"/>
<dbReference type="RefSeq" id="XP_032837053.1">
    <property type="nucleotide sequence ID" value="XM_032981162.1"/>
</dbReference>
<evidence type="ECO:0000313" key="13">
    <source>
        <dbReference type="RefSeq" id="XP_032837042.1"/>
    </source>
</evidence>
<keyword evidence="4" id="KW-0963">Cytoplasm</keyword>
<dbReference type="AlphaFoldDB" id="A0AAJ7UIR2"/>
<reference evidence="13 14" key="1">
    <citation type="submission" date="2025-04" db="UniProtKB">
        <authorList>
            <consortium name="RefSeq"/>
        </authorList>
    </citation>
    <scope>IDENTIFICATION</scope>
    <source>
        <tissue evidence="13 14">Sperm</tissue>
    </source>
</reference>
<organism evidence="12 13">
    <name type="scientific">Petromyzon marinus</name>
    <name type="common">Sea lamprey</name>
    <dbReference type="NCBI Taxonomy" id="7757"/>
    <lineage>
        <taxon>Eukaryota</taxon>
        <taxon>Metazoa</taxon>
        <taxon>Chordata</taxon>
        <taxon>Craniata</taxon>
        <taxon>Vertebrata</taxon>
        <taxon>Cyclostomata</taxon>
        <taxon>Hyperoartia</taxon>
        <taxon>Petromyzontiformes</taxon>
        <taxon>Petromyzontidae</taxon>
        <taxon>Petromyzon</taxon>
    </lineage>
</organism>
<protein>
    <recommendedName>
        <fullName evidence="9">U5 small nuclear ribonucleoprotein TSSC4</fullName>
    </recommendedName>
</protein>
<feature type="compositionally biased region" description="Low complexity" evidence="11">
    <location>
        <begin position="60"/>
        <end position="71"/>
    </location>
</feature>
<keyword evidence="8" id="KW-0539">Nucleus</keyword>
<name>A0AAJ7UIR2_PETMA</name>
<comment type="function">
    <text evidence="10">Protein associated with the U5 snRNP, during its maturation and its post-splicing recycling and which is required for spliceosomal tri-snRNP complex assembly in the nucleus. Has a molecular sequestering activity and transiently hinders SNRNP200 binding sites for constitutive splicing factors that intervene later during the assembly of the spliceosome and splicing. Together with its molecular sequestering activity, may also function as a molecular adapter and placeholder, coordinating the assembly of the U5 snRNP and its association with the U4/U6 di-snRNP.</text>
</comment>
<evidence type="ECO:0000256" key="10">
    <source>
        <dbReference type="ARBA" id="ARBA00045970"/>
    </source>
</evidence>
<evidence type="ECO:0000256" key="1">
    <source>
        <dbReference type="ARBA" id="ARBA00004123"/>
    </source>
</evidence>
<dbReference type="GO" id="GO:0005681">
    <property type="term" value="C:spliceosomal complex"/>
    <property type="evidence" value="ECO:0007669"/>
    <property type="project" value="UniProtKB-KW"/>
</dbReference>
<dbReference type="InterPro" id="IPR029338">
    <property type="entry name" value="TSSC4"/>
</dbReference>
<sequence length="307" mass="32556">MAANPPQLDSESSSDSDVEDAPVEIPSKPNVPFMLMGTSLAFSSRTRGIFDTLETAAKTSLPSLSNDNLLDGEFKRPPPAARPPRSGRGKRSWVASNETAGREPRTPLDSFNSLPPPAPGATPDFQVNPSRWTRYSLEDVEDDSTNVSNASVAHAFLSEMRGRNAHARGQGSGMTDDGDGEIAFNQPLTGDASKRIKFSKPMREQEPAEHQKGSIEAANAGDGGGTWEPKGHSVGSLGVGEFPGRGITLQHLGDMESHMAEEEDAEDSGKKPKKASGTGSGLAPSAFLTSKKRKIANIRAKEGSDSD</sequence>
<dbReference type="Pfam" id="PF15264">
    <property type="entry name" value="TSSC4"/>
    <property type="match status" value="1"/>
</dbReference>
<dbReference type="Proteomes" id="UP001318040">
    <property type="component" value="Chromosome 3"/>
</dbReference>
<dbReference type="GeneID" id="116958514"/>
<dbReference type="GO" id="GO:0006397">
    <property type="term" value="P:mRNA processing"/>
    <property type="evidence" value="ECO:0007669"/>
    <property type="project" value="UniProtKB-KW"/>
</dbReference>
<evidence type="ECO:0000313" key="14">
    <source>
        <dbReference type="RefSeq" id="XP_032837053.1"/>
    </source>
</evidence>
<dbReference type="GO" id="GO:0008380">
    <property type="term" value="P:RNA splicing"/>
    <property type="evidence" value="ECO:0007669"/>
    <property type="project" value="UniProtKB-KW"/>
</dbReference>
<feature type="region of interest" description="Disordered" evidence="11">
    <location>
        <begin position="56"/>
        <end position="129"/>
    </location>
</feature>
<comment type="similarity">
    <text evidence="3">Belongs to the TSSC4 family.</text>
</comment>
<evidence type="ECO:0000256" key="4">
    <source>
        <dbReference type="ARBA" id="ARBA00022490"/>
    </source>
</evidence>
<evidence type="ECO:0000256" key="11">
    <source>
        <dbReference type="SAM" id="MobiDB-lite"/>
    </source>
</evidence>
<evidence type="ECO:0000256" key="3">
    <source>
        <dbReference type="ARBA" id="ARBA00010362"/>
    </source>
</evidence>
<evidence type="ECO:0000256" key="6">
    <source>
        <dbReference type="ARBA" id="ARBA00022728"/>
    </source>
</evidence>
<dbReference type="GO" id="GO:0005737">
    <property type="term" value="C:cytoplasm"/>
    <property type="evidence" value="ECO:0007669"/>
    <property type="project" value="UniProtKB-SubCell"/>
</dbReference>
<dbReference type="PANTHER" id="PTHR13445:SF3">
    <property type="entry name" value="U5 SMALL NUCLEAR RIBONUCLEOPROTEIN TSSC4"/>
    <property type="match status" value="1"/>
</dbReference>
<evidence type="ECO:0000256" key="9">
    <source>
        <dbReference type="ARBA" id="ARBA00035304"/>
    </source>
</evidence>
<feature type="compositionally biased region" description="Acidic residues" evidence="11">
    <location>
        <begin position="12"/>
        <end position="22"/>
    </location>
</feature>
<evidence type="ECO:0000256" key="2">
    <source>
        <dbReference type="ARBA" id="ARBA00004496"/>
    </source>
</evidence>
<keyword evidence="7" id="KW-0508">mRNA splicing</keyword>
<gene>
    <name evidence="13 14" type="primary">TSSC4</name>
</gene>
<accession>A0AAJ7UIR2</accession>
<keyword evidence="12" id="KW-1185">Reference proteome</keyword>
<feature type="region of interest" description="Disordered" evidence="11">
    <location>
        <begin position="1"/>
        <end position="32"/>
    </location>
</feature>
<evidence type="ECO:0000256" key="7">
    <source>
        <dbReference type="ARBA" id="ARBA00023187"/>
    </source>
</evidence>
<comment type="subcellular location">
    <subcellularLocation>
        <location evidence="2">Cytoplasm</location>
    </subcellularLocation>
    <subcellularLocation>
        <location evidence="1">Nucleus</location>
    </subcellularLocation>
</comment>
<keyword evidence="5" id="KW-0507">mRNA processing</keyword>
<evidence type="ECO:0000256" key="8">
    <source>
        <dbReference type="ARBA" id="ARBA00023242"/>
    </source>
</evidence>
<keyword evidence="6" id="KW-0747">Spliceosome</keyword>